<dbReference type="RefSeq" id="WP_185179703.1">
    <property type="nucleotide sequence ID" value="NZ_CBCSEP010000009.1"/>
</dbReference>
<comment type="caution">
    <text evidence="1">The sequence shown here is derived from an EMBL/GenBank/DDBJ whole genome shotgun (WGS) entry which is preliminary data.</text>
</comment>
<name>A0A841TGQ3_9BACL</name>
<sequence length="156" mass="15121">MGQPVCIVLKDRSYWIGWITEVEGGQLTVYGRKGRGKVKTSTIRSADKARLAGLFGPLGQGAPVGGLGGLGGWGGFGGIGGPGGPGANPLGGGLFGGGSLLGGLFGGGNAGGAAANAGGGGGLMNMIGMIGKAWPGIRMGFGMLRTIIPLLGGLKI</sequence>
<protein>
    <submittedName>
        <fullName evidence="1">Uncharacterized protein</fullName>
    </submittedName>
</protein>
<evidence type="ECO:0000313" key="1">
    <source>
        <dbReference type="EMBL" id="MBB6678438.1"/>
    </source>
</evidence>
<dbReference type="Proteomes" id="UP000574133">
    <property type="component" value="Unassembled WGS sequence"/>
</dbReference>
<gene>
    <name evidence="1" type="ORF">H4Q31_14110</name>
</gene>
<proteinExistence type="predicted"/>
<reference evidence="1 2" key="1">
    <citation type="submission" date="2020-08" db="EMBL/GenBank/DDBJ databases">
        <title>Cohnella phylogeny.</title>
        <authorList>
            <person name="Dunlap C."/>
        </authorList>
    </citation>
    <scope>NUCLEOTIDE SEQUENCE [LARGE SCALE GENOMIC DNA]</scope>
    <source>
        <strain evidence="1 2">DSM 103658</strain>
    </source>
</reference>
<dbReference type="EMBL" id="JACJVN010000055">
    <property type="protein sequence ID" value="MBB6678438.1"/>
    <property type="molecule type" value="Genomic_DNA"/>
</dbReference>
<organism evidence="1 2">
    <name type="scientific">Cohnella lubricantis</name>
    <dbReference type="NCBI Taxonomy" id="2163172"/>
    <lineage>
        <taxon>Bacteria</taxon>
        <taxon>Bacillati</taxon>
        <taxon>Bacillota</taxon>
        <taxon>Bacilli</taxon>
        <taxon>Bacillales</taxon>
        <taxon>Paenibacillaceae</taxon>
        <taxon>Cohnella</taxon>
    </lineage>
</organism>
<keyword evidence="2" id="KW-1185">Reference proteome</keyword>
<evidence type="ECO:0000313" key="2">
    <source>
        <dbReference type="Proteomes" id="UP000574133"/>
    </source>
</evidence>
<dbReference type="AlphaFoldDB" id="A0A841TGQ3"/>
<accession>A0A841TGQ3</accession>